<dbReference type="PANTHER" id="PTHR43266:SF2">
    <property type="entry name" value="MAJOR FACILITATOR SUPERFAMILY (MFS) PROFILE DOMAIN-CONTAINING PROTEIN"/>
    <property type="match status" value="1"/>
</dbReference>
<dbReference type="GO" id="GO:0005886">
    <property type="term" value="C:plasma membrane"/>
    <property type="evidence" value="ECO:0007669"/>
    <property type="project" value="UniProtKB-SubCell"/>
</dbReference>
<sequence>MNINSSYRKVWFARLISILGTGLTSFGVSVWVYTVTGKATPMVLILLFSILPAIFLAPFSGYLCDKYNRKAIIICADSIAALISVFIYICVSYYEFNYFVLCVFTFLDSCANFFDNNAYQASITTLVSPDEVKTANGMSQIIDSLDSIASPIVAGMLYPLIGLNGIIIIDLISYLVSLVILVTIDSSKFSMDNENQKKRNTKREILLGFKFIFSQGSLRVLLIYFTILNFTFNLATSLIEPFGLTLGNTFDLGIIKACGGFGILCGSLVVTFSKKIHFTYKTIVIGGLVAGIALQLMGFTHITCIVAIGRFSFSFVTPILNTVAGTLWMQETPRILQGRVFASRSMIARCFVPLSYVVVGPLVDIVLPKLLQSNLGLIINVVGTQALEYRLVFCGAGVLCVLITCCVAANTNFRKL</sequence>
<evidence type="ECO:0000313" key="10">
    <source>
        <dbReference type="EMBL" id="VUX22180.1"/>
    </source>
</evidence>
<reference evidence="8 13" key="2">
    <citation type="journal article" date="2019" name="Nat. Med.">
        <title>A library of human gut bacterial isolates paired with longitudinal multiomics data enables mechanistic microbiome research.</title>
        <authorList>
            <person name="Poyet M."/>
            <person name="Groussin M."/>
            <person name="Gibbons S.M."/>
            <person name="Avila-Pacheco J."/>
            <person name="Jiang X."/>
            <person name="Kearney S.M."/>
            <person name="Perrotta A.R."/>
            <person name="Berdy B."/>
            <person name="Zhao S."/>
            <person name="Lieberman T.D."/>
            <person name="Swanson P.K."/>
            <person name="Smith M."/>
            <person name="Roesemann S."/>
            <person name="Alexander J.E."/>
            <person name="Rich S.A."/>
            <person name="Livny J."/>
            <person name="Vlamakis H."/>
            <person name="Clish C."/>
            <person name="Bullock K."/>
            <person name="Deik A."/>
            <person name="Scott J."/>
            <person name="Pierce K.A."/>
            <person name="Xavier R.J."/>
            <person name="Alm E.J."/>
        </authorList>
    </citation>
    <scope>NUCLEOTIDE SEQUENCE [LARGE SCALE GENOMIC DNA]</scope>
    <source>
        <strain evidence="8 13">BIOML-A1</strain>
    </source>
</reference>
<feature type="transmembrane region" description="Helical" evidence="7">
    <location>
        <begin position="161"/>
        <end position="184"/>
    </location>
</feature>
<keyword evidence="5 7" id="KW-1133">Transmembrane helix</keyword>
<dbReference type="AlphaFoldDB" id="A0A2A7BA55"/>
<dbReference type="Pfam" id="PF07690">
    <property type="entry name" value="MFS_1"/>
    <property type="match status" value="1"/>
</dbReference>
<organism evidence="9 11">
    <name type="scientific">Faecalibacterium prausnitzii</name>
    <dbReference type="NCBI Taxonomy" id="853"/>
    <lineage>
        <taxon>Bacteria</taxon>
        <taxon>Bacillati</taxon>
        <taxon>Bacillota</taxon>
        <taxon>Clostridia</taxon>
        <taxon>Eubacteriales</taxon>
        <taxon>Oscillospiraceae</taxon>
        <taxon>Faecalibacterium</taxon>
    </lineage>
</organism>
<feature type="transmembrane region" description="Helical" evidence="7">
    <location>
        <begin position="252"/>
        <end position="271"/>
    </location>
</feature>
<reference evidence="9 11" key="1">
    <citation type="journal article" date="2017" name="Front. Microbiol.">
        <title>New Insights into the Diversity of the Genus Faecalibacterium.</title>
        <authorList>
            <person name="Benevides L."/>
            <person name="Burman S."/>
            <person name="Martin R."/>
            <person name="Robert V."/>
            <person name="Thomas M."/>
            <person name="Miquel S."/>
            <person name="Chain F."/>
            <person name="Sokol H."/>
            <person name="Bermudez-Humaran L.G."/>
            <person name="Morrison M."/>
            <person name="Langella P."/>
            <person name="Azevedo V.A."/>
            <person name="Chatel J.M."/>
            <person name="Soares S."/>
        </authorList>
    </citation>
    <scope>NUCLEOTIDE SEQUENCE [LARGE SCALE GENOMIC DNA]</scope>
    <source>
        <strain evidence="9 11">AHMP21</strain>
    </source>
</reference>
<dbReference type="EMBL" id="WKQN01000019">
    <property type="protein sequence ID" value="MSC64297.1"/>
    <property type="molecule type" value="Genomic_DNA"/>
</dbReference>
<evidence type="ECO:0000256" key="3">
    <source>
        <dbReference type="ARBA" id="ARBA00022475"/>
    </source>
</evidence>
<evidence type="ECO:0000256" key="5">
    <source>
        <dbReference type="ARBA" id="ARBA00022989"/>
    </source>
</evidence>
<proteinExistence type="predicted"/>
<keyword evidence="3" id="KW-1003">Cell membrane</keyword>
<evidence type="ECO:0000256" key="7">
    <source>
        <dbReference type="SAM" id="Phobius"/>
    </source>
</evidence>
<dbReference type="Proteomes" id="UP000461506">
    <property type="component" value="Unassembled WGS sequence"/>
</dbReference>
<evidence type="ECO:0000313" key="12">
    <source>
        <dbReference type="Proteomes" id="UP000406184"/>
    </source>
</evidence>
<dbReference type="EMBL" id="NOUV01000001">
    <property type="protein sequence ID" value="PDX88198.1"/>
    <property type="molecule type" value="Genomic_DNA"/>
</dbReference>
<feature type="transmembrane region" description="Helical" evidence="7">
    <location>
        <begin position="387"/>
        <end position="409"/>
    </location>
</feature>
<dbReference type="EMBL" id="CABHMY010000177">
    <property type="protein sequence ID" value="VUX22180.1"/>
    <property type="molecule type" value="Genomic_DNA"/>
</dbReference>
<dbReference type="RefSeq" id="WP_097791177.1">
    <property type="nucleotide sequence ID" value="NZ_CABHMY010000177.1"/>
</dbReference>
<evidence type="ECO:0000313" key="9">
    <source>
        <dbReference type="EMBL" id="PDX88198.1"/>
    </source>
</evidence>
<evidence type="ECO:0000313" key="11">
    <source>
        <dbReference type="Proteomes" id="UP000220904"/>
    </source>
</evidence>
<dbReference type="OrthoDB" id="9775268at2"/>
<evidence type="ECO:0000313" key="13">
    <source>
        <dbReference type="Proteomes" id="UP000461506"/>
    </source>
</evidence>
<dbReference type="CDD" id="cd06173">
    <property type="entry name" value="MFS_MefA_like"/>
    <property type="match status" value="1"/>
</dbReference>
<keyword evidence="2" id="KW-0813">Transport</keyword>
<evidence type="ECO:0000313" key="8">
    <source>
        <dbReference type="EMBL" id="MSC64297.1"/>
    </source>
</evidence>
<evidence type="ECO:0000256" key="1">
    <source>
        <dbReference type="ARBA" id="ARBA00004651"/>
    </source>
</evidence>
<keyword evidence="4 7" id="KW-0812">Transmembrane</keyword>
<evidence type="ECO:0000256" key="2">
    <source>
        <dbReference type="ARBA" id="ARBA00022448"/>
    </source>
</evidence>
<reference evidence="10 12" key="3">
    <citation type="submission" date="2019-07" db="EMBL/GenBank/DDBJ databases">
        <authorList>
            <person name="Hibberd C M."/>
            <person name="Gehrig L. J."/>
            <person name="Chang H.-W."/>
            <person name="Venkatesh S."/>
        </authorList>
    </citation>
    <scope>NUCLEOTIDE SEQUENCE [LARGE SCALE GENOMIC DNA]</scope>
    <source>
        <strain evidence="10">Faecalibacterium_prausnitzii_JG_BgPS064</strain>
    </source>
</reference>
<keyword evidence="6 7" id="KW-0472">Membrane</keyword>
<dbReference type="Gene3D" id="1.20.1250.20">
    <property type="entry name" value="MFS general substrate transporter like domains"/>
    <property type="match status" value="1"/>
</dbReference>
<dbReference type="InterPro" id="IPR011701">
    <property type="entry name" value="MFS"/>
</dbReference>
<evidence type="ECO:0000256" key="6">
    <source>
        <dbReference type="ARBA" id="ARBA00023136"/>
    </source>
</evidence>
<dbReference type="GO" id="GO:0022857">
    <property type="term" value="F:transmembrane transporter activity"/>
    <property type="evidence" value="ECO:0007669"/>
    <property type="project" value="InterPro"/>
</dbReference>
<dbReference type="InterPro" id="IPR036259">
    <property type="entry name" value="MFS_trans_sf"/>
</dbReference>
<name>A0A2A7BA55_9FIRM</name>
<feature type="transmembrane region" description="Helical" evidence="7">
    <location>
        <begin position="350"/>
        <end position="367"/>
    </location>
</feature>
<keyword evidence="12" id="KW-1185">Reference proteome</keyword>
<feature type="transmembrane region" description="Helical" evidence="7">
    <location>
        <begin position="308"/>
        <end position="329"/>
    </location>
</feature>
<protein>
    <submittedName>
        <fullName evidence="10">Enterobactin exporter EntS</fullName>
    </submittedName>
    <submittedName>
        <fullName evidence="8">MFS transporter</fullName>
    </submittedName>
</protein>
<gene>
    <name evidence="10" type="primary">entS</name>
    <name evidence="9" type="ORF">CHR60_00120</name>
    <name evidence="10" type="ORF">FPPS064S07_01806</name>
    <name evidence="8" type="ORF">GKD95_13410</name>
</gene>
<accession>A0A2A7BA55</accession>
<feature type="transmembrane region" description="Helical" evidence="7">
    <location>
        <begin position="205"/>
        <end position="232"/>
    </location>
</feature>
<comment type="subcellular location">
    <subcellularLocation>
        <location evidence="1">Cell membrane</location>
        <topology evidence="1">Multi-pass membrane protein</topology>
    </subcellularLocation>
</comment>
<evidence type="ECO:0000256" key="4">
    <source>
        <dbReference type="ARBA" id="ARBA00022692"/>
    </source>
</evidence>
<feature type="transmembrane region" description="Helical" evidence="7">
    <location>
        <begin position="39"/>
        <end position="59"/>
    </location>
</feature>
<dbReference type="Proteomes" id="UP000406184">
    <property type="component" value="Unassembled WGS sequence"/>
</dbReference>
<feature type="transmembrane region" description="Helical" evidence="7">
    <location>
        <begin position="283"/>
        <end position="302"/>
    </location>
</feature>
<dbReference type="Proteomes" id="UP000220904">
    <property type="component" value="Unassembled WGS sequence"/>
</dbReference>
<feature type="transmembrane region" description="Helical" evidence="7">
    <location>
        <begin position="12"/>
        <end position="33"/>
    </location>
</feature>
<dbReference type="SUPFAM" id="SSF103473">
    <property type="entry name" value="MFS general substrate transporter"/>
    <property type="match status" value="1"/>
</dbReference>
<dbReference type="PANTHER" id="PTHR43266">
    <property type="entry name" value="MACROLIDE-EFFLUX PROTEIN"/>
    <property type="match status" value="1"/>
</dbReference>